<dbReference type="PANTHER" id="PTHR47251">
    <property type="entry name" value="FINGER DOMAIN PROTEIN, PUTATIVE (AFU_ORTHOLOGUE AFUA_3G04180)-RELATED"/>
    <property type="match status" value="1"/>
</dbReference>
<dbReference type="PROSITE" id="PS00028">
    <property type="entry name" value="ZINC_FINGER_C2H2_1"/>
    <property type="match status" value="1"/>
</dbReference>
<dbReference type="SUPFAM" id="SSF57667">
    <property type="entry name" value="beta-beta-alpha zinc fingers"/>
    <property type="match status" value="1"/>
</dbReference>
<feature type="region of interest" description="Disordered" evidence="2">
    <location>
        <begin position="290"/>
        <end position="500"/>
    </location>
</feature>
<evidence type="ECO:0000313" key="5">
    <source>
        <dbReference type="EMBL" id="KAA1136521.1"/>
    </source>
</evidence>
<feature type="compositionally biased region" description="Polar residues" evidence="2">
    <location>
        <begin position="426"/>
        <end position="437"/>
    </location>
</feature>
<protein>
    <recommendedName>
        <fullName evidence="7">G-patch domain-containing protein</fullName>
    </recommendedName>
</protein>
<dbReference type="PROSITE" id="PS50157">
    <property type="entry name" value="ZINC_FINGER_C2H2_2"/>
    <property type="match status" value="1"/>
</dbReference>
<dbReference type="Proteomes" id="UP000325313">
    <property type="component" value="Unassembled WGS sequence"/>
</dbReference>
<accession>A0A5B0SEH5</accession>
<feature type="region of interest" description="Disordered" evidence="2">
    <location>
        <begin position="513"/>
        <end position="554"/>
    </location>
</feature>
<evidence type="ECO:0000313" key="6">
    <source>
        <dbReference type="Proteomes" id="UP000325313"/>
    </source>
</evidence>
<evidence type="ECO:0000256" key="2">
    <source>
        <dbReference type="SAM" id="MobiDB-lite"/>
    </source>
</evidence>
<dbReference type="EMBL" id="VDEP01000035">
    <property type="protein sequence ID" value="KAA1136521.1"/>
    <property type="molecule type" value="Genomic_DNA"/>
</dbReference>
<dbReference type="PROSITE" id="PS50174">
    <property type="entry name" value="G_PATCH"/>
    <property type="match status" value="1"/>
</dbReference>
<dbReference type="SMART" id="SM00443">
    <property type="entry name" value="G_patch"/>
    <property type="match status" value="1"/>
</dbReference>
<dbReference type="GO" id="GO:0003676">
    <property type="term" value="F:nucleic acid binding"/>
    <property type="evidence" value="ECO:0007669"/>
    <property type="project" value="InterPro"/>
</dbReference>
<dbReference type="AlphaFoldDB" id="A0A5B0SEH5"/>
<name>A0A5B0SEH5_PUCGR</name>
<feature type="compositionally biased region" description="Polar residues" evidence="2">
    <location>
        <begin position="526"/>
        <end position="543"/>
    </location>
</feature>
<dbReference type="InterPro" id="IPR000467">
    <property type="entry name" value="G_patch_dom"/>
</dbReference>
<feature type="compositionally biased region" description="Low complexity" evidence="2">
    <location>
        <begin position="404"/>
        <end position="425"/>
    </location>
</feature>
<sequence length="554" mass="59275">MGLILSNKLELKIVSGKPSDLPHGGWYGVHLPPAGAAYSPTRSGSAFPPRKLLSTKSQVHNSNHHSHQFNRETTLISSSRMSSLDDLSRLAQRYQLKRTRSISSGSSSSSSSASSSGYGSILSADEDDKKNDQSDPQSKQNEPGSHPPKQNHSNNSSDHQGDRLGIDNKGMQLLLKMGWIQGNGLGVGQKGRKEPIPTPAQTPLLGLGKATQDAYMLSNSISKPKELESMVIARETEEAKVKREEKVKEIQTRVVEREDRLKTFHCQVCDKGYTTISQFEEHERSYAHHHARRALEAKEARKSMGSSAEAKLEKERKREAKELERMARAAGMSLDARPSVSVKPELPKTGSAGFKKPTAGWIKLPPPASTLSTSQNPDPPIDSGLGILPADNSKPINSFKPSGFKKSSAFAPISSASSSGFKPIAGTSTANRPNHLTSSSSSSSSSATPTRLPPTFVASSSIETSFKPSLNHPPEIPISIDDRSNSDTTGASTPAQPTSKFAQIAARLAARKAAAAAAAPGLPSHADTTGSSMDKPNSKTATGYDSEVEKMLDL</sequence>
<keyword evidence="1" id="KW-0862">Zinc</keyword>
<reference evidence="5 6" key="1">
    <citation type="submission" date="2019-05" db="EMBL/GenBank/DDBJ databases">
        <title>Emergence of the Ug99 lineage of the wheat stem rust pathogen through somatic hybridization.</title>
        <authorList>
            <person name="Li F."/>
            <person name="Upadhyaya N.M."/>
            <person name="Sperschneider J."/>
            <person name="Matny O."/>
            <person name="Nguyen-Phuc H."/>
            <person name="Mago R."/>
            <person name="Raley C."/>
            <person name="Miller M.E."/>
            <person name="Silverstein K.A.T."/>
            <person name="Henningsen E."/>
            <person name="Hirsch C.D."/>
            <person name="Visser B."/>
            <person name="Pretorius Z.A."/>
            <person name="Steffenson B.J."/>
            <person name="Schwessinger B."/>
            <person name="Dodds P.N."/>
            <person name="Figueroa M."/>
        </authorList>
    </citation>
    <scope>NUCLEOTIDE SEQUENCE [LARGE SCALE GENOMIC DNA]</scope>
    <source>
        <strain evidence="5 6">Ug99</strain>
    </source>
</reference>
<dbReference type="InterPro" id="IPR036236">
    <property type="entry name" value="Znf_C2H2_sf"/>
</dbReference>
<feature type="compositionally biased region" description="Low complexity" evidence="2">
    <location>
        <begin position="101"/>
        <end position="123"/>
    </location>
</feature>
<keyword evidence="1" id="KW-0479">Metal-binding</keyword>
<dbReference type="GO" id="GO:0008270">
    <property type="term" value="F:zinc ion binding"/>
    <property type="evidence" value="ECO:0007669"/>
    <property type="project" value="UniProtKB-KW"/>
</dbReference>
<feature type="compositionally biased region" description="Polar residues" evidence="2">
    <location>
        <begin position="486"/>
        <end position="500"/>
    </location>
</feature>
<gene>
    <name evidence="5" type="ORF">PGTUg99_034652</name>
</gene>
<feature type="compositionally biased region" description="Polar residues" evidence="2">
    <location>
        <begin position="134"/>
        <end position="158"/>
    </location>
</feature>
<proteinExistence type="predicted"/>
<keyword evidence="1" id="KW-0863">Zinc-finger</keyword>
<dbReference type="Pfam" id="PF01585">
    <property type="entry name" value="G-patch"/>
    <property type="match status" value="1"/>
</dbReference>
<evidence type="ECO:0000259" key="3">
    <source>
        <dbReference type="PROSITE" id="PS50157"/>
    </source>
</evidence>
<evidence type="ECO:0008006" key="7">
    <source>
        <dbReference type="Google" id="ProtNLM"/>
    </source>
</evidence>
<feature type="compositionally biased region" description="Basic and acidic residues" evidence="2">
    <location>
        <begin position="310"/>
        <end position="327"/>
    </location>
</feature>
<evidence type="ECO:0000259" key="4">
    <source>
        <dbReference type="PROSITE" id="PS50174"/>
    </source>
</evidence>
<dbReference type="PANTHER" id="PTHR47251:SF1">
    <property type="entry name" value="FINGER DOMAIN PROTEIN, PUTATIVE (AFU_ORTHOLOGUE AFUA_3G04180)-RELATED"/>
    <property type="match status" value="1"/>
</dbReference>
<feature type="compositionally biased region" description="Basic and acidic residues" evidence="2">
    <location>
        <begin position="293"/>
        <end position="302"/>
    </location>
</feature>
<feature type="domain" description="G-patch" evidence="4">
    <location>
        <begin position="166"/>
        <end position="212"/>
    </location>
</feature>
<feature type="domain" description="C2H2-type" evidence="3">
    <location>
        <begin position="264"/>
        <end position="293"/>
    </location>
</feature>
<evidence type="ECO:0000256" key="1">
    <source>
        <dbReference type="PROSITE-ProRule" id="PRU00042"/>
    </source>
</evidence>
<feature type="region of interest" description="Disordered" evidence="2">
    <location>
        <begin position="97"/>
        <end position="165"/>
    </location>
</feature>
<feature type="compositionally biased region" description="Polar residues" evidence="2">
    <location>
        <begin position="457"/>
        <end position="468"/>
    </location>
</feature>
<comment type="caution">
    <text evidence="5">The sequence shown here is derived from an EMBL/GenBank/DDBJ whole genome shotgun (WGS) entry which is preliminary data.</text>
</comment>
<dbReference type="InterPro" id="IPR013087">
    <property type="entry name" value="Znf_C2H2_type"/>
</dbReference>
<organism evidence="5 6">
    <name type="scientific">Puccinia graminis f. sp. tritici</name>
    <dbReference type="NCBI Taxonomy" id="56615"/>
    <lineage>
        <taxon>Eukaryota</taxon>
        <taxon>Fungi</taxon>
        <taxon>Dikarya</taxon>
        <taxon>Basidiomycota</taxon>
        <taxon>Pucciniomycotina</taxon>
        <taxon>Pucciniomycetes</taxon>
        <taxon>Pucciniales</taxon>
        <taxon>Pucciniaceae</taxon>
        <taxon>Puccinia</taxon>
    </lineage>
</organism>
<feature type="region of interest" description="Disordered" evidence="2">
    <location>
        <begin position="56"/>
        <end position="78"/>
    </location>
</feature>